<dbReference type="InterPro" id="IPR044823">
    <property type="entry name" value="ASIL1/2-like"/>
</dbReference>
<organism evidence="10 11">
    <name type="scientific">Morus notabilis</name>
    <dbReference type="NCBI Taxonomy" id="981085"/>
    <lineage>
        <taxon>Eukaryota</taxon>
        <taxon>Viridiplantae</taxon>
        <taxon>Streptophyta</taxon>
        <taxon>Embryophyta</taxon>
        <taxon>Tracheophyta</taxon>
        <taxon>Spermatophyta</taxon>
        <taxon>Magnoliopsida</taxon>
        <taxon>eudicotyledons</taxon>
        <taxon>Gunneridae</taxon>
        <taxon>Pentapetalae</taxon>
        <taxon>rosids</taxon>
        <taxon>fabids</taxon>
        <taxon>Rosales</taxon>
        <taxon>Moraceae</taxon>
        <taxon>Moreae</taxon>
        <taxon>Morus</taxon>
    </lineage>
</organism>
<keyword evidence="11" id="KW-1185">Reference proteome</keyword>
<evidence type="ECO:0000256" key="5">
    <source>
        <dbReference type="ARBA" id="ARBA00023163"/>
    </source>
</evidence>
<dbReference type="EMBL" id="KE345493">
    <property type="protein sequence ID" value="EXC04707.1"/>
    <property type="molecule type" value="Genomic_DNA"/>
</dbReference>
<evidence type="ECO:0000256" key="2">
    <source>
        <dbReference type="ARBA" id="ARBA00023015"/>
    </source>
</evidence>
<comment type="subcellular location">
    <subcellularLocation>
        <location evidence="1">Nucleus</location>
    </subcellularLocation>
</comment>
<keyword evidence="6" id="KW-0539">Nucleus</keyword>
<evidence type="ECO:0000256" key="3">
    <source>
        <dbReference type="ARBA" id="ARBA00023054"/>
    </source>
</evidence>
<feature type="compositionally biased region" description="Basic and acidic residues" evidence="8">
    <location>
        <begin position="46"/>
        <end position="61"/>
    </location>
</feature>
<evidence type="ECO:0000259" key="9">
    <source>
        <dbReference type="Pfam" id="PF13837"/>
    </source>
</evidence>
<dbReference type="GO" id="GO:0000976">
    <property type="term" value="F:transcription cis-regulatory region binding"/>
    <property type="evidence" value="ECO:0007669"/>
    <property type="project" value="TreeGrafter"/>
</dbReference>
<dbReference type="PANTHER" id="PTHR31307">
    <property type="entry name" value="TRIHELIX TRANSCRIPTION FACTOR ASIL2"/>
    <property type="match status" value="1"/>
</dbReference>
<feature type="domain" description="Myb/SANT-like DNA-binding" evidence="9">
    <location>
        <begin position="17"/>
        <end position="109"/>
    </location>
</feature>
<evidence type="ECO:0000256" key="1">
    <source>
        <dbReference type="ARBA" id="ARBA00004123"/>
    </source>
</evidence>
<evidence type="ECO:0000313" key="10">
    <source>
        <dbReference type="EMBL" id="EXC04707.1"/>
    </source>
</evidence>
<dbReference type="GO" id="GO:0005634">
    <property type="term" value="C:nucleus"/>
    <property type="evidence" value="ECO:0007669"/>
    <property type="project" value="UniProtKB-SubCell"/>
</dbReference>
<feature type="coiled-coil region" evidence="7">
    <location>
        <begin position="192"/>
        <end position="223"/>
    </location>
</feature>
<dbReference type="Pfam" id="PF13837">
    <property type="entry name" value="Myb_DNA-bind_4"/>
    <property type="match status" value="1"/>
</dbReference>
<dbReference type="Proteomes" id="UP000030645">
    <property type="component" value="Unassembled WGS sequence"/>
</dbReference>
<feature type="region of interest" description="Disordered" evidence="8">
    <location>
        <begin position="122"/>
        <end position="158"/>
    </location>
</feature>
<keyword evidence="2" id="KW-0805">Transcription regulation</keyword>
<evidence type="ECO:0000256" key="4">
    <source>
        <dbReference type="ARBA" id="ARBA00023125"/>
    </source>
</evidence>
<gene>
    <name evidence="10" type="ORF">L484_009900</name>
</gene>
<keyword evidence="4" id="KW-0238">DNA-binding</keyword>
<feature type="compositionally biased region" description="Acidic residues" evidence="8">
    <location>
        <begin position="144"/>
        <end position="158"/>
    </location>
</feature>
<dbReference type="STRING" id="981085.W9RZF4"/>
<dbReference type="InterPro" id="IPR044822">
    <property type="entry name" value="Myb_DNA-bind_4"/>
</dbReference>
<reference evidence="11" key="1">
    <citation type="submission" date="2013-01" db="EMBL/GenBank/DDBJ databases">
        <title>Draft Genome Sequence of a Mulberry Tree, Morus notabilis C.K. Schneid.</title>
        <authorList>
            <person name="He N."/>
            <person name="Zhao S."/>
        </authorList>
    </citation>
    <scope>NUCLEOTIDE SEQUENCE</scope>
</reference>
<name>W9RZF4_9ROSA</name>
<protein>
    <recommendedName>
        <fullName evidence="9">Myb/SANT-like DNA-binding domain-containing protein</fullName>
    </recommendedName>
</protein>
<keyword evidence="3 7" id="KW-0175">Coiled coil</keyword>
<evidence type="ECO:0000256" key="8">
    <source>
        <dbReference type="SAM" id="MobiDB-lite"/>
    </source>
</evidence>
<dbReference type="AlphaFoldDB" id="W9RZF4"/>
<dbReference type="eggNOG" id="KOG4282">
    <property type="taxonomic scope" value="Eukaryota"/>
</dbReference>
<proteinExistence type="predicted"/>
<evidence type="ECO:0000256" key="6">
    <source>
        <dbReference type="ARBA" id="ARBA00023242"/>
    </source>
</evidence>
<dbReference type="KEGG" id="mnt:21393215"/>
<accession>W9RZF4</accession>
<dbReference type="OrthoDB" id="2019351at2759"/>
<sequence>MDRPGPTARPHGGGREDCWSEVATEALIEAWADRFLQLTRGNLRQKDWKEISDAVNGRDDGGDGGGEGAKPYKTDVQCKNRIDTLKKKYKLEKSKPSPSSWRFFPRLDFLIGANAKKPATAVTLTIKRPGPRPLPRNRSPESSIGDEDGDDDEYGDGDDVVVRKHRTEAGELSDGAAGRELARAILKFGEIYERIESSKQKMMMELERQRMEFAKDLEFQRLNMFMDAQLELEKMKRPKYAPGSGKTSQSALNVVLFFSNFAERINLIGG</sequence>
<feature type="region of interest" description="Disordered" evidence="8">
    <location>
        <begin position="46"/>
        <end position="75"/>
    </location>
</feature>
<evidence type="ECO:0000256" key="7">
    <source>
        <dbReference type="SAM" id="Coils"/>
    </source>
</evidence>
<dbReference type="FunFam" id="1.10.10.60:FF:000104">
    <property type="entry name" value="trihelix transcription factor ASIL2"/>
    <property type="match status" value="1"/>
</dbReference>
<evidence type="ECO:0000313" key="11">
    <source>
        <dbReference type="Proteomes" id="UP000030645"/>
    </source>
</evidence>
<dbReference type="PANTHER" id="PTHR31307:SF40">
    <property type="entry name" value="TRIHELIX TRANSCRIPTION FACTOR ENAP1-RELATED"/>
    <property type="match status" value="1"/>
</dbReference>
<keyword evidence="5" id="KW-0804">Transcription</keyword>
<dbReference type="Gene3D" id="1.10.10.60">
    <property type="entry name" value="Homeodomain-like"/>
    <property type="match status" value="1"/>
</dbReference>